<gene>
    <name evidence="4" type="ORF">BU16DRAFT_450075</name>
</gene>
<keyword evidence="2" id="KW-0285">Flavoprotein</keyword>
<dbReference type="Gene3D" id="3.50.50.60">
    <property type="entry name" value="FAD/NAD(P)-binding domain"/>
    <property type="match status" value="1"/>
</dbReference>
<dbReference type="PANTHER" id="PTHR11552">
    <property type="entry name" value="GLUCOSE-METHANOL-CHOLINE GMC OXIDOREDUCTASE"/>
    <property type="match status" value="1"/>
</dbReference>
<dbReference type="InterPro" id="IPR012132">
    <property type="entry name" value="GMC_OxRdtase"/>
</dbReference>
<dbReference type="Proteomes" id="UP000799750">
    <property type="component" value="Unassembled WGS sequence"/>
</dbReference>
<organism evidence="4 5">
    <name type="scientific">Lophium mytilinum</name>
    <dbReference type="NCBI Taxonomy" id="390894"/>
    <lineage>
        <taxon>Eukaryota</taxon>
        <taxon>Fungi</taxon>
        <taxon>Dikarya</taxon>
        <taxon>Ascomycota</taxon>
        <taxon>Pezizomycotina</taxon>
        <taxon>Dothideomycetes</taxon>
        <taxon>Pleosporomycetidae</taxon>
        <taxon>Mytilinidiales</taxon>
        <taxon>Mytilinidiaceae</taxon>
        <taxon>Lophium</taxon>
    </lineage>
</organism>
<keyword evidence="2" id="KW-0274">FAD</keyword>
<dbReference type="AlphaFoldDB" id="A0A6A6RD19"/>
<sequence>MATSEESFDFIIIGGGTAGLVIANRLSELPHLQILIVEAGENRNSDPKIQVPGYVTQLFGDPKYDWSFNTVPQKSLNGRVINHPRGKVLGGSSAINAMSTVYPSQKMFDLWTELGNTGWDRNTMAPYYKKFQTFHQPSAELAKELDIDYMDYALYGKDGPVQTAISSFTMPLTRLLGATLKALGHKATKDPISGEAVGAYSCPSYIDPRTATRSHAGVAYYEPVKSRPNLHLKENALVEKIVFEKPTDGLVIATGVQYTINGIRHISHASREVILCAGAFGSPALLELSGIGDPALLTSLNIPVVIANPNVGENLQDHVMTTLTAEVLNPSDSLDSLRDPTKLAEAIAAYTTHRSGPLSAGFSAMAYLPVPGDAATLASLVSTHLTNAPDPLPGPQRLQAQHLASTLLSPTPDSMLSLSAAAVEIFPIHSPSGTNSISLVPALMHPLSRGTVHVVSPSPSNPPQINPRYLSHPLDLDVFARHLLFCNSLFSSQPLTSMLKEGGKRTPQQGLQTLEEAKAYARERAVTQFHPCGTCAMMPLARGGVVGEKLVVHGTGNLRVCDASVFPIVPKGPVTSSVYAVAERGADLVREDLG</sequence>
<dbReference type="PROSITE" id="PS00624">
    <property type="entry name" value="GMC_OXRED_2"/>
    <property type="match status" value="1"/>
</dbReference>
<evidence type="ECO:0000259" key="3">
    <source>
        <dbReference type="PROSITE" id="PS00624"/>
    </source>
</evidence>
<feature type="binding site" evidence="2">
    <location>
        <position position="88"/>
    </location>
    <ligand>
        <name>FAD</name>
        <dbReference type="ChEBI" id="CHEBI:57692"/>
    </ligand>
</feature>
<comment type="cofactor">
    <cofactor evidence="2">
        <name>FAD</name>
        <dbReference type="ChEBI" id="CHEBI:57692"/>
    </cofactor>
</comment>
<accession>A0A6A6RD19</accession>
<reference evidence="4" key="1">
    <citation type="journal article" date="2020" name="Stud. Mycol.">
        <title>101 Dothideomycetes genomes: a test case for predicting lifestyles and emergence of pathogens.</title>
        <authorList>
            <person name="Haridas S."/>
            <person name="Albert R."/>
            <person name="Binder M."/>
            <person name="Bloem J."/>
            <person name="Labutti K."/>
            <person name="Salamov A."/>
            <person name="Andreopoulos B."/>
            <person name="Baker S."/>
            <person name="Barry K."/>
            <person name="Bills G."/>
            <person name="Bluhm B."/>
            <person name="Cannon C."/>
            <person name="Castanera R."/>
            <person name="Culley D."/>
            <person name="Daum C."/>
            <person name="Ezra D."/>
            <person name="Gonzalez J."/>
            <person name="Henrissat B."/>
            <person name="Kuo A."/>
            <person name="Liang C."/>
            <person name="Lipzen A."/>
            <person name="Lutzoni F."/>
            <person name="Magnuson J."/>
            <person name="Mondo S."/>
            <person name="Nolan M."/>
            <person name="Ohm R."/>
            <person name="Pangilinan J."/>
            <person name="Park H.-J."/>
            <person name="Ramirez L."/>
            <person name="Alfaro M."/>
            <person name="Sun H."/>
            <person name="Tritt A."/>
            <person name="Yoshinaga Y."/>
            <person name="Zwiers L.-H."/>
            <person name="Turgeon B."/>
            <person name="Goodwin S."/>
            <person name="Spatafora J."/>
            <person name="Crous P."/>
            <person name="Grigoriev I."/>
        </authorList>
    </citation>
    <scope>NUCLEOTIDE SEQUENCE</scope>
    <source>
        <strain evidence="4">CBS 269.34</strain>
    </source>
</reference>
<dbReference type="EMBL" id="MU004182">
    <property type="protein sequence ID" value="KAF2501630.1"/>
    <property type="molecule type" value="Genomic_DNA"/>
</dbReference>
<evidence type="ECO:0000313" key="4">
    <source>
        <dbReference type="EMBL" id="KAF2501630.1"/>
    </source>
</evidence>
<dbReference type="OrthoDB" id="269227at2759"/>
<dbReference type="InterPro" id="IPR000172">
    <property type="entry name" value="GMC_OxRdtase_N"/>
</dbReference>
<feature type="binding site" evidence="2">
    <location>
        <position position="238"/>
    </location>
    <ligand>
        <name>FAD</name>
        <dbReference type="ChEBI" id="CHEBI:57692"/>
    </ligand>
</feature>
<dbReference type="Pfam" id="PF05199">
    <property type="entry name" value="GMC_oxred_C"/>
    <property type="match status" value="1"/>
</dbReference>
<name>A0A6A6RD19_9PEZI</name>
<evidence type="ECO:0000313" key="5">
    <source>
        <dbReference type="Proteomes" id="UP000799750"/>
    </source>
</evidence>
<dbReference type="SUPFAM" id="SSF51905">
    <property type="entry name" value="FAD/NAD(P)-binding domain"/>
    <property type="match status" value="1"/>
</dbReference>
<proteinExistence type="inferred from homology"/>
<evidence type="ECO:0000256" key="1">
    <source>
        <dbReference type="ARBA" id="ARBA00010790"/>
    </source>
</evidence>
<protein>
    <submittedName>
        <fullName evidence="4">Choline dehydrogenase</fullName>
    </submittedName>
</protein>
<dbReference type="Gene3D" id="3.30.560.10">
    <property type="entry name" value="Glucose Oxidase, domain 3"/>
    <property type="match status" value="1"/>
</dbReference>
<comment type="similarity">
    <text evidence="1">Belongs to the GMC oxidoreductase family.</text>
</comment>
<dbReference type="InterPro" id="IPR007867">
    <property type="entry name" value="GMC_OxRtase_C"/>
</dbReference>
<evidence type="ECO:0000256" key="2">
    <source>
        <dbReference type="PIRSR" id="PIRSR000137-2"/>
    </source>
</evidence>
<dbReference type="SUPFAM" id="SSF54373">
    <property type="entry name" value="FAD-linked reductases, C-terminal domain"/>
    <property type="match status" value="1"/>
</dbReference>
<dbReference type="PANTHER" id="PTHR11552:SF210">
    <property type="entry name" value="GLUCOSE-METHANOL-CHOLINE OXIDOREDUCTASE N-TERMINAL DOMAIN-CONTAINING PROTEIN-RELATED"/>
    <property type="match status" value="1"/>
</dbReference>
<dbReference type="PIRSF" id="PIRSF000137">
    <property type="entry name" value="Alcohol_oxidase"/>
    <property type="match status" value="1"/>
</dbReference>
<dbReference type="InterPro" id="IPR036188">
    <property type="entry name" value="FAD/NAD-bd_sf"/>
</dbReference>
<feature type="domain" description="Glucose-methanol-choline oxidoreductase N-terminal" evidence="3">
    <location>
        <begin position="278"/>
        <end position="292"/>
    </location>
</feature>
<dbReference type="Pfam" id="PF00732">
    <property type="entry name" value="GMC_oxred_N"/>
    <property type="match status" value="1"/>
</dbReference>
<dbReference type="GO" id="GO:0050660">
    <property type="term" value="F:flavin adenine dinucleotide binding"/>
    <property type="evidence" value="ECO:0007669"/>
    <property type="project" value="InterPro"/>
</dbReference>
<dbReference type="GO" id="GO:0016614">
    <property type="term" value="F:oxidoreductase activity, acting on CH-OH group of donors"/>
    <property type="evidence" value="ECO:0007669"/>
    <property type="project" value="InterPro"/>
</dbReference>
<keyword evidence="5" id="KW-1185">Reference proteome</keyword>